<accession>A0A4U8UKV4</accession>
<name>A0A4U8UKV4_STECR</name>
<dbReference type="AlphaFoldDB" id="A0A4U8UKV4"/>
<dbReference type="EMBL" id="CM016762">
    <property type="protein sequence ID" value="TMS32757.1"/>
    <property type="molecule type" value="Genomic_DNA"/>
</dbReference>
<organism evidence="1 2">
    <name type="scientific">Steinernema carpocapsae</name>
    <name type="common">Entomopathogenic nematode</name>
    <dbReference type="NCBI Taxonomy" id="34508"/>
    <lineage>
        <taxon>Eukaryota</taxon>
        <taxon>Metazoa</taxon>
        <taxon>Ecdysozoa</taxon>
        <taxon>Nematoda</taxon>
        <taxon>Chromadorea</taxon>
        <taxon>Rhabditida</taxon>
        <taxon>Tylenchina</taxon>
        <taxon>Panagrolaimomorpha</taxon>
        <taxon>Strongyloidoidea</taxon>
        <taxon>Steinernematidae</taxon>
        <taxon>Steinernema</taxon>
    </lineage>
</organism>
<reference evidence="1 2" key="1">
    <citation type="journal article" date="2015" name="Genome Biol.">
        <title>Comparative genomics of Steinernema reveals deeply conserved gene regulatory networks.</title>
        <authorList>
            <person name="Dillman A.R."/>
            <person name="Macchietto M."/>
            <person name="Porter C.F."/>
            <person name="Rogers A."/>
            <person name="Williams B."/>
            <person name="Antoshechkin I."/>
            <person name="Lee M.M."/>
            <person name="Goodwin Z."/>
            <person name="Lu X."/>
            <person name="Lewis E.E."/>
            <person name="Goodrich-Blair H."/>
            <person name="Stock S.P."/>
            <person name="Adams B.J."/>
            <person name="Sternberg P.W."/>
            <person name="Mortazavi A."/>
        </authorList>
    </citation>
    <scope>NUCLEOTIDE SEQUENCE [LARGE SCALE GENOMIC DNA]</scope>
    <source>
        <strain evidence="1 2">ALL</strain>
    </source>
</reference>
<evidence type="ECO:0000313" key="2">
    <source>
        <dbReference type="Proteomes" id="UP000298663"/>
    </source>
</evidence>
<dbReference type="EMBL" id="AZBU02000001">
    <property type="protein sequence ID" value="TMS32757.1"/>
    <property type="molecule type" value="Genomic_DNA"/>
</dbReference>
<sequence length="74" mass="8581">MRGTRILLWGNNLLEQYVREIMSFFKRKICILVKLFHDQYSQVMASENGTLILNMALQYLESATSNLPPPPTVH</sequence>
<evidence type="ECO:0000313" key="1">
    <source>
        <dbReference type="EMBL" id="TMS32757.1"/>
    </source>
</evidence>
<reference evidence="1 2" key="2">
    <citation type="journal article" date="2019" name="G3 (Bethesda)">
        <title>Hybrid Assembly of the Genome of the Entomopathogenic Nematode Steinernema carpocapsae Identifies the X-Chromosome.</title>
        <authorList>
            <person name="Serra L."/>
            <person name="Macchietto M."/>
            <person name="Macias-Munoz A."/>
            <person name="McGill C.J."/>
            <person name="Rodriguez I.M."/>
            <person name="Rodriguez B."/>
            <person name="Murad R."/>
            <person name="Mortazavi A."/>
        </authorList>
    </citation>
    <scope>NUCLEOTIDE SEQUENCE [LARGE SCALE GENOMIC DNA]</scope>
    <source>
        <strain evidence="1 2">ALL</strain>
    </source>
</reference>
<gene>
    <name evidence="1" type="ORF">L596_000559</name>
</gene>
<keyword evidence="2" id="KW-1185">Reference proteome</keyword>
<comment type="caution">
    <text evidence="1">The sequence shown here is derived from an EMBL/GenBank/DDBJ whole genome shotgun (WGS) entry which is preliminary data.</text>
</comment>
<proteinExistence type="predicted"/>
<protein>
    <submittedName>
        <fullName evidence="1">Uncharacterized protein</fullName>
    </submittedName>
</protein>
<dbReference type="Proteomes" id="UP000298663">
    <property type="component" value="Chromosome X"/>
</dbReference>